<dbReference type="RefSeq" id="WP_200228749.1">
    <property type="nucleotide sequence ID" value="NZ_NRRT01000024.1"/>
</dbReference>
<dbReference type="InterPro" id="IPR000182">
    <property type="entry name" value="GNAT_dom"/>
</dbReference>
<keyword evidence="1" id="KW-0808">Transferase</keyword>
<dbReference type="InterPro" id="IPR050832">
    <property type="entry name" value="Bact_Acetyltransf"/>
</dbReference>
<dbReference type="CDD" id="cd04301">
    <property type="entry name" value="NAT_SF"/>
    <property type="match status" value="1"/>
</dbReference>
<evidence type="ECO:0000313" key="5">
    <source>
        <dbReference type="Proteomes" id="UP001041814"/>
    </source>
</evidence>
<dbReference type="PROSITE" id="PS51186">
    <property type="entry name" value="GNAT"/>
    <property type="match status" value="1"/>
</dbReference>
<gene>
    <name evidence="4" type="ORF">CKO43_08790</name>
</gene>
<comment type="caution">
    <text evidence="4">The sequence shown here is derived from an EMBL/GenBank/DDBJ whole genome shotgun (WGS) entry which is preliminary data.</text>
</comment>
<organism evidence="4 5">
    <name type="scientific">Rubrivivax gelatinosus</name>
    <name type="common">Rhodocyclus gelatinosus</name>
    <name type="synonym">Rhodopseudomonas gelatinosa</name>
    <dbReference type="NCBI Taxonomy" id="28068"/>
    <lineage>
        <taxon>Bacteria</taxon>
        <taxon>Pseudomonadati</taxon>
        <taxon>Pseudomonadota</taxon>
        <taxon>Betaproteobacteria</taxon>
        <taxon>Burkholderiales</taxon>
        <taxon>Sphaerotilaceae</taxon>
        <taxon>Rubrivivax</taxon>
    </lineage>
</organism>
<name>A0ABS1DV66_RUBGE</name>
<keyword evidence="2" id="KW-0012">Acyltransferase</keyword>
<evidence type="ECO:0000256" key="2">
    <source>
        <dbReference type="ARBA" id="ARBA00023315"/>
    </source>
</evidence>
<dbReference type="SUPFAM" id="SSF55729">
    <property type="entry name" value="Acyl-CoA N-acyltransferases (Nat)"/>
    <property type="match status" value="1"/>
</dbReference>
<reference evidence="4" key="1">
    <citation type="submission" date="2017-08" db="EMBL/GenBank/DDBJ databases">
        <authorList>
            <person name="Imhoff J.F."/>
            <person name="Rahn T."/>
            <person name="Kuenzel S."/>
            <person name="Neulinger S.C."/>
        </authorList>
    </citation>
    <scope>NUCLEOTIDE SEQUENCE</scope>
    <source>
        <strain evidence="4">IM 151</strain>
    </source>
</reference>
<accession>A0ABS1DV66</accession>
<sequence>MSDSPDTAAAAALTLRRATPDDAAAYARIMGHPQVLPGLLQMPYPSVETWRTRLAESLMPGKTDLLLVAERDGLVVGCAGLHPFAQMRRRHAAVLGIAVAHEAQGQGVGRALMQALCDWADRWAALLRIELTVFADNEPAIALYRRFGFETEGRLRAYGLRDGEYVDVLTMARLHPNPPRLPPSAA</sequence>
<dbReference type="Gene3D" id="3.40.630.30">
    <property type="match status" value="1"/>
</dbReference>
<protein>
    <recommendedName>
        <fullName evidence="3">N-acetyltransferase domain-containing protein</fullName>
    </recommendedName>
</protein>
<evidence type="ECO:0000259" key="3">
    <source>
        <dbReference type="PROSITE" id="PS51186"/>
    </source>
</evidence>
<proteinExistence type="predicted"/>
<reference evidence="4" key="2">
    <citation type="journal article" date="2020" name="Microorganisms">
        <title>Osmotic Adaptation and Compatible Solute Biosynthesis of Phototrophic Bacteria as Revealed from Genome Analyses.</title>
        <authorList>
            <person name="Imhoff J.F."/>
            <person name="Rahn T."/>
            <person name="Kunzel S."/>
            <person name="Keller A."/>
            <person name="Neulinger S.C."/>
        </authorList>
    </citation>
    <scope>NUCLEOTIDE SEQUENCE</scope>
    <source>
        <strain evidence="4">IM 151</strain>
    </source>
</reference>
<evidence type="ECO:0000256" key="1">
    <source>
        <dbReference type="ARBA" id="ARBA00022679"/>
    </source>
</evidence>
<dbReference type="Pfam" id="PF00583">
    <property type="entry name" value="Acetyltransf_1"/>
    <property type="match status" value="1"/>
</dbReference>
<dbReference type="EMBL" id="NRRU01000026">
    <property type="protein sequence ID" value="MBK1712875.1"/>
    <property type="molecule type" value="Genomic_DNA"/>
</dbReference>
<keyword evidence="5" id="KW-1185">Reference proteome</keyword>
<evidence type="ECO:0000313" key="4">
    <source>
        <dbReference type="EMBL" id="MBK1712875.1"/>
    </source>
</evidence>
<dbReference type="InterPro" id="IPR016181">
    <property type="entry name" value="Acyl_CoA_acyltransferase"/>
</dbReference>
<dbReference type="PANTHER" id="PTHR43877">
    <property type="entry name" value="AMINOALKYLPHOSPHONATE N-ACETYLTRANSFERASE-RELATED-RELATED"/>
    <property type="match status" value="1"/>
</dbReference>
<dbReference type="Proteomes" id="UP001041814">
    <property type="component" value="Unassembled WGS sequence"/>
</dbReference>
<feature type="domain" description="N-acetyltransferase" evidence="3">
    <location>
        <begin position="13"/>
        <end position="172"/>
    </location>
</feature>